<dbReference type="PANTHER" id="PTHR11609">
    <property type="entry name" value="PURINE BIOSYNTHESIS PROTEIN 6/7, PUR6/7"/>
    <property type="match status" value="1"/>
</dbReference>
<dbReference type="InterPro" id="IPR005875">
    <property type="entry name" value="PurK"/>
</dbReference>
<dbReference type="SUPFAM" id="SSF56059">
    <property type="entry name" value="Glutathione synthetase ATP-binding domain-like"/>
    <property type="match status" value="1"/>
</dbReference>
<gene>
    <name evidence="4 5 7" type="primary">purK</name>
    <name evidence="7" type="ORF">NCTC10794_01546</name>
</gene>
<proteinExistence type="inferred from homology"/>
<dbReference type="NCBIfam" id="TIGR01161">
    <property type="entry name" value="purK"/>
    <property type="match status" value="1"/>
</dbReference>
<evidence type="ECO:0000256" key="1">
    <source>
        <dbReference type="ARBA" id="ARBA00022741"/>
    </source>
</evidence>
<dbReference type="GO" id="GO:0004638">
    <property type="term" value="F:phosphoribosylaminoimidazole carboxylase activity"/>
    <property type="evidence" value="ECO:0007669"/>
    <property type="project" value="InterPro"/>
</dbReference>
<comment type="pathway">
    <text evidence="4 5">Purine metabolism; IMP biosynthesis via de novo pathway; 5-amino-1-(5-phospho-D-ribosyl)imidazole-4-carboxylate from 5-amino-1-(5-phospho-D-ribosyl)imidazole (N5-CAIR route): step 1/2.</text>
</comment>
<dbReference type="SUPFAM" id="SSF51246">
    <property type="entry name" value="Rudiment single hybrid motif"/>
    <property type="match status" value="1"/>
</dbReference>
<feature type="domain" description="ATP-grasp" evidence="6">
    <location>
        <begin position="94"/>
        <end position="279"/>
    </location>
</feature>
<feature type="binding site" evidence="4">
    <location>
        <begin position="135"/>
        <end position="141"/>
    </location>
    <ligand>
        <name>ATP</name>
        <dbReference type="ChEBI" id="CHEBI:30616"/>
    </ligand>
</feature>
<dbReference type="GO" id="GO:0034028">
    <property type="term" value="F:5-(carboxyamino)imidazole ribonucleotide synthase activity"/>
    <property type="evidence" value="ECO:0007669"/>
    <property type="project" value="UniProtKB-UniRule"/>
</dbReference>
<feature type="binding site" evidence="4">
    <location>
        <position position="171"/>
    </location>
    <ligand>
        <name>ATP</name>
        <dbReference type="ChEBI" id="CHEBI:30616"/>
    </ligand>
</feature>
<dbReference type="InterPro" id="IPR011761">
    <property type="entry name" value="ATP-grasp"/>
</dbReference>
<keyword evidence="2 4" id="KW-0658">Purine biosynthesis</keyword>
<comment type="function">
    <text evidence="5">Catalyzes the ATP-dependent conversion of 5-aminoimidazole ribonucleotide (AIR) and HCO(3)- to N5-carboxyaminoimidazole ribonucleotide (N5-CAIR).</text>
</comment>
<dbReference type="InterPro" id="IPR016185">
    <property type="entry name" value="PreATP-grasp_dom_sf"/>
</dbReference>
<dbReference type="InterPro" id="IPR040686">
    <property type="entry name" value="PurK_C"/>
</dbReference>
<comment type="caution">
    <text evidence="4">Lacks conserved residue(s) required for the propagation of feature annotation.</text>
</comment>
<sequence>MKKTMQTQSAIYPPIYVLGNGQLGRMLRYAGAPLDIDVIPLAFDAPVFELAENGIITAEIERWTDTPLTQLLSNHKNFVNLNVFGRLADRFTQKSLLDQLHLSTSPWQLLESHQQWEQVFQKIGEKVVVKRRTGGYDGRGQWIVTKENIEQITPDLFGEVIAEKFIPFDGEISIVGARFRDGSTRFYPVTHNLQQNGILRYSVSDVTLPKQVIFQQQAEQMLGSIMQELEYVGVMAMECFVVDDKLLINELAPRVHNSGHWTQLGCSISQFELHLRALLNLPTPELKTTAPSVMVNLIGIEHNNEWLNLPFSQLHWYGKEVRVGRKVGHINLTHPDKAELTKLLEQLRPALTEDFNSGLNWVIEKLGDKKEQANACFLITTYAATSSK</sequence>
<keyword evidence="1 4" id="KW-0547">Nucleotide-binding</keyword>
<dbReference type="Gene3D" id="3.30.470.20">
    <property type="entry name" value="ATP-grasp fold, B domain"/>
    <property type="match status" value="1"/>
</dbReference>
<dbReference type="Pfam" id="PF17769">
    <property type="entry name" value="PurK_C"/>
    <property type="match status" value="1"/>
</dbReference>
<dbReference type="AlphaFoldDB" id="A0A377I2A4"/>
<dbReference type="EC" id="6.3.4.18" evidence="4 5"/>
<comment type="function">
    <text evidence="4">Catalyzes the ATP-dependent conversion of 5-aminoimidazole ribonucleotide (AIR) and HCO(3)(-) to N5-carboxyaminoimidazole ribonucleotide (N5-CAIR).</text>
</comment>
<protein>
    <recommendedName>
        <fullName evidence="4 5">N5-carboxyaminoimidazole ribonucleotide synthase</fullName>
        <shortName evidence="4 5">N5-CAIR synthase</shortName>
        <ecNumber evidence="4 5">6.3.4.18</ecNumber>
    </recommendedName>
    <alternativeName>
        <fullName evidence="4 5">5-(carboxyamino)imidazole ribonucleotide synthetase</fullName>
    </alternativeName>
</protein>
<feature type="binding site" evidence="4">
    <location>
        <begin position="249"/>
        <end position="250"/>
    </location>
    <ligand>
        <name>ATP</name>
        <dbReference type="ChEBI" id="CHEBI:30616"/>
    </ligand>
</feature>
<name>A0A377I2A4_HAEPH</name>
<dbReference type="GO" id="GO:0005829">
    <property type="term" value="C:cytosol"/>
    <property type="evidence" value="ECO:0007669"/>
    <property type="project" value="TreeGrafter"/>
</dbReference>
<dbReference type="SUPFAM" id="SSF52440">
    <property type="entry name" value="PreATP-grasp domain"/>
    <property type="match status" value="1"/>
</dbReference>
<comment type="catalytic activity">
    <reaction evidence="4 5">
        <text>5-amino-1-(5-phospho-beta-D-ribosyl)imidazole + hydrogencarbonate + ATP = 5-carboxyamino-1-(5-phospho-D-ribosyl)imidazole + ADP + phosphate + 2 H(+)</text>
        <dbReference type="Rhea" id="RHEA:19317"/>
        <dbReference type="ChEBI" id="CHEBI:15378"/>
        <dbReference type="ChEBI" id="CHEBI:17544"/>
        <dbReference type="ChEBI" id="CHEBI:30616"/>
        <dbReference type="ChEBI" id="CHEBI:43474"/>
        <dbReference type="ChEBI" id="CHEBI:58730"/>
        <dbReference type="ChEBI" id="CHEBI:137981"/>
        <dbReference type="ChEBI" id="CHEBI:456216"/>
        <dbReference type="EC" id="6.3.4.18"/>
    </reaction>
</comment>
<dbReference type="PROSITE" id="PS50975">
    <property type="entry name" value="ATP_GRASP"/>
    <property type="match status" value="1"/>
</dbReference>
<feature type="binding site" evidence="4">
    <location>
        <position position="130"/>
    </location>
    <ligand>
        <name>ATP</name>
        <dbReference type="ChEBI" id="CHEBI:30616"/>
    </ligand>
</feature>
<evidence type="ECO:0000256" key="2">
    <source>
        <dbReference type="ARBA" id="ARBA00022755"/>
    </source>
</evidence>
<dbReference type="NCBIfam" id="NF004678">
    <property type="entry name" value="PRK06019.1-4"/>
    <property type="match status" value="1"/>
</dbReference>
<evidence type="ECO:0000256" key="5">
    <source>
        <dbReference type="RuleBase" id="RU361200"/>
    </source>
</evidence>
<dbReference type="GO" id="GO:0006189">
    <property type="term" value="P:'de novo' IMP biosynthetic process"/>
    <property type="evidence" value="ECO:0007669"/>
    <property type="project" value="UniProtKB-UniRule"/>
</dbReference>
<organism evidence="7 8">
    <name type="scientific">Haemophilus parahaemolyticus</name>
    <dbReference type="NCBI Taxonomy" id="735"/>
    <lineage>
        <taxon>Bacteria</taxon>
        <taxon>Pseudomonadati</taxon>
        <taxon>Pseudomonadota</taxon>
        <taxon>Gammaproteobacteria</taxon>
        <taxon>Pasteurellales</taxon>
        <taxon>Pasteurellaceae</taxon>
        <taxon>Haemophilus</taxon>
    </lineage>
</organism>
<feature type="binding site" evidence="4">
    <location>
        <position position="90"/>
    </location>
    <ligand>
        <name>ATP</name>
        <dbReference type="ChEBI" id="CHEBI:30616"/>
    </ligand>
</feature>
<evidence type="ECO:0000313" key="7">
    <source>
        <dbReference type="EMBL" id="STO64479.1"/>
    </source>
</evidence>
<dbReference type="GO" id="GO:0046872">
    <property type="term" value="F:metal ion binding"/>
    <property type="evidence" value="ECO:0007669"/>
    <property type="project" value="InterPro"/>
</dbReference>
<dbReference type="PANTHER" id="PTHR11609:SF5">
    <property type="entry name" value="PHOSPHORIBOSYLAMINOIMIDAZOLE CARBOXYLASE"/>
    <property type="match status" value="1"/>
</dbReference>
<dbReference type="Gene3D" id="3.40.50.20">
    <property type="match status" value="1"/>
</dbReference>
<dbReference type="EMBL" id="UGHH01000002">
    <property type="protein sequence ID" value="STO64479.1"/>
    <property type="molecule type" value="Genomic_DNA"/>
</dbReference>
<comment type="subunit">
    <text evidence="4 5">Homodimer.</text>
</comment>
<dbReference type="HAMAP" id="MF_01928">
    <property type="entry name" value="PurK"/>
    <property type="match status" value="1"/>
</dbReference>
<dbReference type="Pfam" id="PF02222">
    <property type="entry name" value="ATP-grasp"/>
    <property type="match status" value="1"/>
</dbReference>
<dbReference type="InterPro" id="IPR013815">
    <property type="entry name" value="ATP_grasp_subdomain_1"/>
</dbReference>
<reference evidence="7 8" key="1">
    <citation type="submission" date="2018-06" db="EMBL/GenBank/DDBJ databases">
        <authorList>
            <consortium name="Pathogen Informatics"/>
            <person name="Doyle S."/>
        </authorList>
    </citation>
    <scope>NUCLEOTIDE SEQUENCE [LARGE SCALE GENOMIC DNA]</scope>
    <source>
        <strain evidence="7 8">NCTC10794</strain>
    </source>
</reference>
<dbReference type="Proteomes" id="UP000254867">
    <property type="component" value="Unassembled WGS sequence"/>
</dbReference>
<dbReference type="UniPathway" id="UPA00074">
    <property type="reaction ID" value="UER00942"/>
</dbReference>
<evidence type="ECO:0000259" key="6">
    <source>
        <dbReference type="PROSITE" id="PS50975"/>
    </source>
</evidence>
<dbReference type="InterPro" id="IPR003135">
    <property type="entry name" value="ATP-grasp_carboxylate-amine"/>
</dbReference>
<dbReference type="Gene3D" id="3.30.1490.20">
    <property type="entry name" value="ATP-grasp fold, A domain"/>
    <property type="match status" value="1"/>
</dbReference>
<keyword evidence="4 5" id="KW-0436">Ligase</keyword>
<evidence type="ECO:0000313" key="8">
    <source>
        <dbReference type="Proteomes" id="UP000254867"/>
    </source>
</evidence>
<feature type="binding site" evidence="4">
    <location>
        <begin position="163"/>
        <end position="166"/>
    </location>
    <ligand>
        <name>ATP</name>
        <dbReference type="ChEBI" id="CHEBI:30616"/>
    </ligand>
</feature>
<comment type="similarity">
    <text evidence="4 5">Belongs to the PurK/PurT family.</text>
</comment>
<evidence type="ECO:0000256" key="4">
    <source>
        <dbReference type="HAMAP-Rule" id="MF_01928"/>
    </source>
</evidence>
<keyword evidence="3 4" id="KW-0067">ATP-binding</keyword>
<evidence type="ECO:0000256" key="3">
    <source>
        <dbReference type="ARBA" id="ARBA00022840"/>
    </source>
</evidence>
<accession>A0A377I2A4</accession>
<dbReference type="GO" id="GO:0005524">
    <property type="term" value="F:ATP binding"/>
    <property type="evidence" value="ECO:0007669"/>
    <property type="project" value="UniProtKB-UniRule"/>
</dbReference>
<dbReference type="InterPro" id="IPR011054">
    <property type="entry name" value="Rudment_hybrid_motif"/>
</dbReference>